<dbReference type="SUPFAM" id="SSF69065">
    <property type="entry name" value="RNase III domain-like"/>
    <property type="match status" value="1"/>
</dbReference>
<dbReference type="GO" id="GO:0006396">
    <property type="term" value="P:RNA processing"/>
    <property type="evidence" value="ECO:0007669"/>
    <property type="project" value="InterPro"/>
</dbReference>
<evidence type="ECO:0000259" key="1">
    <source>
        <dbReference type="Pfam" id="PF14622"/>
    </source>
</evidence>
<dbReference type="InterPro" id="IPR036389">
    <property type="entry name" value="RNase_III_sf"/>
</dbReference>
<dbReference type="OrthoDB" id="2281895at2759"/>
<dbReference type="EMBL" id="KN817526">
    <property type="protein sequence ID" value="KJA26970.1"/>
    <property type="molecule type" value="Genomic_DNA"/>
</dbReference>
<dbReference type="OMA" id="GLYKVMG"/>
<protein>
    <recommendedName>
        <fullName evidence="1">RNase III domain-containing protein</fullName>
    </recommendedName>
</protein>
<dbReference type="STRING" id="945553.A0A0D2Q5W0"/>
<dbReference type="GO" id="GO:0032543">
    <property type="term" value="P:mitochondrial translation"/>
    <property type="evidence" value="ECO:0007669"/>
    <property type="project" value="InterPro"/>
</dbReference>
<reference evidence="3" key="1">
    <citation type="submission" date="2014-04" db="EMBL/GenBank/DDBJ databases">
        <title>Evolutionary Origins and Diversification of the Mycorrhizal Mutualists.</title>
        <authorList>
            <consortium name="DOE Joint Genome Institute"/>
            <consortium name="Mycorrhizal Genomics Consortium"/>
            <person name="Kohler A."/>
            <person name="Kuo A."/>
            <person name="Nagy L.G."/>
            <person name="Floudas D."/>
            <person name="Copeland A."/>
            <person name="Barry K.W."/>
            <person name="Cichocki N."/>
            <person name="Veneault-Fourrey C."/>
            <person name="LaButti K."/>
            <person name="Lindquist E.A."/>
            <person name="Lipzen A."/>
            <person name="Lundell T."/>
            <person name="Morin E."/>
            <person name="Murat C."/>
            <person name="Riley R."/>
            <person name="Ohm R."/>
            <person name="Sun H."/>
            <person name="Tunlid A."/>
            <person name="Henrissat B."/>
            <person name="Grigoriev I.V."/>
            <person name="Hibbett D.S."/>
            <person name="Martin F."/>
        </authorList>
    </citation>
    <scope>NUCLEOTIDE SEQUENCE [LARGE SCALE GENOMIC DNA]</scope>
    <source>
        <strain evidence="3">FD-334 SS-4</strain>
    </source>
</reference>
<proteinExistence type="predicted"/>
<dbReference type="Proteomes" id="UP000054270">
    <property type="component" value="Unassembled WGS sequence"/>
</dbReference>
<dbReference type="PANTHER" id="PTHR28160:SF1">
    <property type="entry name" value="LARGE RIBOSOMAL SUBUNIT PROTEIN ML57"/>
    <property type="match status" value="1"/>
</dbReference>
<evidence type="ECO:0000313" key="2">
    <source>
        <dbReference type="EMBL" id="KJA26970.1"/>
    </source>
</evidence>
<gene>
    <name evidence="2" type="ORF">HYPSUDRAFT_63733</name>
</gene>
<organism evidence="2 3">
    <name type="scientific">Hypholoma sublateritium (strain FD-334 SS-4)</name>
    <dbReference type="NCBI Taxonomy" id="945553"/>
    <lineage>
        <taxon>Eukaryota</taxon>
        <taxon>Fungi</taxon>
        <taxon>Dikarya</taxon>
        <taxon>Basidiomycota</taxon>
        <taxon>Agaricomycotina</taxon>
        <taxon>Agaricomycetes</taxon>
        <taxon>Agaricomycetidae</taxon>
        <taxon>Agaricales</taxon>
        <taxon>Agaricineae</taxon>
        <taxon>Strophariaceae</taxon>
        <taxon>Hypholoma</taxon>
    </lineage>
</organism>
<dbReference type="InterPro" id="IPR000999">
    <property type="entry name" value="RNase_III_dom"/>
</dbReference>
<accession>A0A0D2Q5W0</accession>
<name>A0A0D2Q5W0_HYPSF</name>
<dbReference type="GO" id="GO:0005762">
    <property type="term" value="C:mitochondrial large ribosomal subunit"/>
    <property type="evidence" value="ECO:0007669"/>
    <property type="project" value="InterPro"/>
</dbReference>
<dbReference type="Gene3D" id="1.10.1520.10">
    <property type="entry name" value="Ribonuclease III domain"/>
    <property type="match status" value="1"/>
</dbReference>
<evidence type="ECO:0000313" key="3">
    <source>
        <dbReference type="Proteomes" id="UP000054270"/>
    </source>
</evidence>
<dbReference type="GO" id="GO:0004525">
    <property type="term" value="F:ribonuclease III activity"/>
    <property type="evidence" value="ECO:0007669"/>
    <property type="project" value="InterPro"/>
</dbReference>
<dbReference type="Pfam" id="PF14622">
    <property type="entry name" value="Ribonucleas_3_3"/>
    <property type="match status" value="1"/>
</dbReference>
<dbReference type="PANTHER" id="PTHR28160">
    <property type="entry name" value="54S RIBOSOMAL PROTEIN L15, MITOCHONDRIAL"/>
    <property type="match status" value="1"/>
</dbReference>
<feature type="domain" description="RNase III" evidence="1">
    <location>
        <begin position="105"/>
        <end position="239"/>
    </location>
</feature>
<sequence length="283" mass="31338">MSRAARCLTSSLRSVSCTTSSSSLVGSRTAIPAVRVRKYAQQAVLQREQAPHVRTTPKPRETRDVQHTQTLENREWVQDPALDAKVSGFEAYMNRLFSPLTFHPEVSQRVLTHGSHRLARKGHNAGLSFMGRRVLSTYLLLFLQSSQRLEPTDDIETISLSALHTNLLGEHVASEWGVGRVLVWQPSVPTGKSLMDMEVLRSAGLYKVQGETVQAIMGAVYHQHGASVAHRLFHTRLLPLLCVKGGLPSHFHEEVEAICERMGGRNGSLLGEETTQKVESLSS</sequence>
<dbReference type="AlphaFoldDB" id="A0A0D2Q5W0"/>
<dbReference type="GO" id="GO:0003735">
    <property type="term" value="F:structural constituent of ribosome"/>
    <property type="evidence" value="ECO:0007669"/>
    <property type="project" value="InterPro"/>
</dbReference>
<keyword evidence="3" id="KW-1185">Reference proteome</keyword>
<dbReference type="InterPro" id="IPR040030">
    <property type="entry name" value="Ribosomal_mL57"/>
</dbReference>